<feature type="coiled-coil region" evidence="2">
    <location>
        <begin position="119"/>
        <end position="146"/>
    </location>
</feature>
<reference evidence="6 7" key="1">
    <citation type="journal article" date="2013" name="BMC Genomics">
        <title>The miniature genome of a carnivorous plant Genlisea aurea contains a low number of genes and short non-coding sequences.</title>
        <authorList>
            <person name="Leushkin E.V."/>
            <person name="Sutormin R.A."/>
            <person name="Nabieva E.R."/>
            <person name="Penin A.A."/>
            <person name="Kondrashov A.S."/>
            <person name="Logacheva M.D."/>
        </authorList>
    </citation>
    <scope>NUCLEOTIDE SEQUENCE [LARGE SCALE GENOMIC DNA]</scope>
</reference>
<feature type="compositionally biased region" description="Basic and acidic residues" evidence="3">
    <location>
        <begin position="39"/>
        <end position="73"/>
    </location>
</feature>
<comment type="similarity">
    <text evidence="1">Belongs to the remorin family.</text>
</comment>
<dbReference type="Proteomes" id="UP000015453">
    <property type="component" value="Unassembled WGS sequence"/>
</dbReference>
<proteinExistence type="inferred from homology"/>
<feature type="domain" description="Remorin C-terminal" evidence="4">
    <location>
        <begin position="84"/>
        <end position="189"/>
    </location>
</feature>
<evidence type="ECO:0008006" key="8">
    <source>
        <dbReference type="Google" id="ProtNLM"/>
    </source>
</evidence>
<keyword evidence="7" id="KW-1185">Reference proteome</keyword>
<evidence type="ECO:0000256" key="2">
    <source>
        <dbReference type="SAM" id="Coils"/>
    </source>
</evidence>
<dbReference type="Pfam" id="PF03766">
    <property type="entry name" value="Remorin_N"/>
    <property type="match status" value="1"/>
</dbReference>
<feature type="region of interest" description="Disordered" evidence="3">
    <location>
        <begin position="1"/>
        <end position="73"/>
    </location>
</feature>
<evidence type="ECO:0000259" key="5">
    <source>
        <dbReference type="Pfam" id="PF03766"/>
    </source>
</evidence>
<name>S8DLA7_9LAMI</name>
<dbReference type="InterPro" id="IPR005516">
    <property type="entry name" value="Remorin_C"/>
</dbReference>
<protein>
    <recommendedName>
        <fullName evidence="8">Remorin C-terminal domain-containing protein</fullName>
    </recommendedName>
</protein>
<feature type="compositionally biased region" description="Basic and acidic residues" evidence="3">
    <location>
        <begin position="1"/>
        <end position="11"/>
    </location>
</feature>
<evidence type="ECO:0000313" key="6">
    <source>
        <dbReference type="EMBL" id="EPS60307.1"/>
    </source>
</evidence>
<dbReference type="PANTHER" id="PTHR31775:SF5">
    <property type="entry name" value="REMORIN 1.4"/>
    <property type="match status" value="1"/>
</dbReference>
<gene>
    <name evidence="6" type="ORF">M569_14497</name>
</gene>
<feature type="domain" description="Remorin N-terminal" evidence="5">
    <location>
        <begin position="22"/>
        <end position="80"/>
    </location>
</feature>
<comment type="caution">
    <text evidence="6">The sequence shown here is derived from an EMBL/GenBank/DDBJ whole genome shotgun (WGS) entry which is preliminary data.</text>
</comment>
<evidence type="ECO:0000256" key="3">
    <source>
        <dbReference type="SAM" id="MobiDB-lite"/>
    </source>
</evidence>
<evidence type="ECO:0000256" key="1">
    <source>
        <dbReference type="ARBA" id="ARBA00005711"/>
    </source>
</evidence>
<keyword evidence="2" id="KW-0175">Coiled coil</keyword>
<dbReference type="InterPro" id="IPR005518">
    <property type="entry name" value="Remorin_N"/>
</dbReference>
<sequence length="194" mass="21614">MAEEEAKKVEPEESAPAAEPPKDVAEEKTIVAAPTPTPTEEKLKDEFKALAVADEKPAEPVAEESKPDESTDRDIVLARVATEKRLSLIKAWEESEKSKAENKAQKKKSAVGAWENSKKAKLEAELKKIEEEFEKKKAEYVEKIRNKVALVHKAAEEKRAVIEARRSEDHLKAEEIAAKYRATGTAPKKLLGIF</sequence>
<dbReference type="AlphaFoldDB" id="S8DLA7"/>
<dbReference type="PANTHER" id="PTHR31775">
    <property type="entry name" value="OS02G0117200 PROTEIN"/>
    <property type="match status" value="1"/>
</dbReference>
<feature type="compositionally biased region" description="Basic and acidic residues" evidence="3">
    <location>
        <begin position="20"/>
        <end position="29"/>
    </location>
</feature>
<accession>S8DLA7</accession>
<dbReference type="OrthoDB" id="684343at2759"/>
<dbReference type="EMBL" id="AUSU01007664">
    <property type="protein sequence ID" value="EPS60307.1"/>
    <property type="molecule type" value="Genomic_DNA"/>
</dbReference>
<evidence type="ECO:0000259" key="4">
    <source>
        <dbReference type="Pfam" id="PF03763"/>
    </source>
</evidence>
<dbReference type="Pfam" id="PF03763">
    <property type="entry name" value="Remorin_C"/>
    <property type="match status" value="1"/>
</dbReference>
<evidence type="ECO:0000313" key="7">
    <source>
        <dbReference type="Proteomes" id="UP000015453"/>
    </source>
</evidence>
<organism evidence="6 7">
    <name type="scientific">Genlisea aurea</name>
    <dbReference type="NCBI Taxonomy" id="192259"/>
    <lineage>
        <taxon>Eukaryota</taxon>
        <taxon>Viridiplantae</taxon>
        <taxon>Streptophyta</taxon>
        <taxon>Embryophyta</taxon>
        <taxon>Tracheophyta</taxon>
        <taxon>Spermatophyta</taxon>
        <taxon>Magnoliopsida</taxon>
        <taxon>eudicotyledons</taxon>
        <taxon>Gunneridae</taxon>
        <taxon>Pentapetalae</taxon>
        <taxon>asterids</taxon>
        <taxon>lamiids</taxon>
        <taxon>Lamiales</taxon>
        <taxon>Lentibulariaceae</taxon>
        <taxon>Genlisea</taxon>
    </lineage>
</organism>